<dbReference type="HOGENOM" id="CLU_1193092_0_0_0"/>
<dbReference type="GO" id="GO:0003677">
    <property type="term" value="F:DNA binding"/>
    <property type="evidence" value="ECO:0007669"/>
    <property type="project" value="UniProtKB-KW"/>
</dbReference>
<feature type="domain" description="HTH crp-type" evidence="4">
    <location>
        <begin position="142"/>
        <end position="214"/>
    </location>
</feature>
<dbReference type="InterPro" id="IPR018490">
    <property type="entry name" value="cNMP-bd_dom_sf"/>
</dbReference>
<dbReference type="SUPFAM" id="SSF51206">
    <property type="entry name" value="cAMP-binding domain-like"/>
    <property type="match status" value="1"/>
</dbReference>
<name>U7UUQ8_9FUSO</name>
<evidence type="ECO:0000256" key="2">
    <source>
        <dbReference type="ARBA" id="ARBA00023125"/>
    </source>
</evidence>
<keyword evidence="6" id="KW-1185">Reference proteome</keyword>
<keyword evidence="1" id="KW-0805">Transcription regulation</keyword>
<comment type="caution">
    <text evidence="5">The sequence shown here is derived from an EMBL/GenBank/DDBJ whole genome shotgun (WGS) entry which is preliminary data.</text>
</comment>
<dbReference type="EMBL" id="AXZF01000202">
    <property type="protein sequence ID" value="ERT63152.1"/>
    <property type="molecule type" value="Genomic_DNA"/>
</dbReference>
<dbReference type="InterPro" id="IPR014710">
    <property type="entry name" value="RmlC-like_jellyroll"/>
</dbReference>
<dbReference type="Gene3D" id="1.10.10.10">
    <property type="entry name" value="Winged helix-like DNA-binding domain superfamily/Winged helix DNA-binding domain"/>
    <property type="match status" value="1"/>
</dbReference>
<dbReference type="SUPFAM" id="SSF46785">
    <property type="entry name" value="Winged helix' DNA-binding domain"/>
    <property type="match status" value="1"/>
</dbReference>
<accession>U7UUQ8</accession>
<evidence type="ECO:0000313" key="5">
    <source>
        <dbReference type="EMBL" id="ERT63152.1"/>
    </source>
</evidence>
<evidence type="ECO:0000313" key="6">
    <source>
        <dbReference type="Proteomes" id="UP000017081"/>
    </source>
</evidence>
<dbReference type="SMART" id="SM00419">
    <property type="entry name" value="HTH_CRP"/>
    <property type="match status" value="1"/>
</dbReference>
<dbReference type="RefSeq" id="WP_023052439.1">
    <property type="nucleotide sequence ID" value="NZ_CP173060.2"/>
</dbReference>
<dbReference type="InterPro" id="IPR012318">
    <property type="entry name" value="HTH_CRP"/>
</dbReference>
<organism evidence="5 6">
    <name type="scientific">Cetobacterium somerae ATCC BAA-474</name>
    <dbReference type="NCBI Taxonomy" id="1319815"/>
    <lineage>
        <taxon>Bacteria</taxon>
        <taxon>Fusobacteriati</taxon>
        <taxon>Fusobacteriota</taxon>
        <taxon>Fusobacteriia</taxon>
        <taxon>Fusobacteriales</taxon>
        <taxon>Fusobacteriaceae</taxon>
        <taxon>Cetobacterium</taxon>
    </lineage>
</organism>
<sequence length="232" mass="27669">MTFLEYRKNLIKDILKFNPQRKEYKKGEILTDISFSTEKILIIDKGLIRYYHNLCEEKEFLLGCYSKGNIIILDRISDFLDGDKYLENFYIEVCEDTTCYIVDKNFLKILYMKDIDLHEKILEYTSIFYQKLFFQIRDIKLFSIENAVLSLLIRAYRTYGNNNENSFINHKILNKNIAKSLNSTEETVSRVVAKLKKEGFISIKKKHFFLQNLEEIEKRLGCKSCRKSICYF</sequence>
<dbReference type="InterPro" id="IPR036390">
    <property type="entry name" value="WH_DNA-bd_sf"/>
</dbReference>
<proteinExistence type="predicted"/>
<dbReference type="AlphaFoldDB" id="U7UUQ8"/>
<dbReference type="STRING" id="1319815.HMPREF0202_02922"/>
<evidence type="ECO:0000259" key="4">
    <source>
        <dbReference type="PROSITE" id="PS51063"/>
    </source>
</evidence>
<dbReference type="InterPro" id="IPR036388">
    <property type="entry name" value="WH-like_DNA-bd_sf"/>
</dbReference>
<dbReference type="PROSITE" id="PS51063">
    <property type="entry name" value="HTH_CRP_2"/>
    <property type="match status" value="1"/>
</dbReference>
<keyword evidence="3" id="KW-0804">Transcription</keyword>
<reference evidence="5 6" key="1">
    <citation type="submission" date="2013-08" db="EMBL/GenBank/DDBJ databases">
        <authorList>
            <person name="Weinstock G."/>
            <person name="Sodergren E."/>
            <person name="Wylie T."/>
            <person name="Fulton L."/>
            <person name="Fulton R."/>
            <person name="Fronick C."/>
            <person name="O'Laughlin M."/>
            <person name="Godfrey J."/>
            <person name="Miner T."/>
            <person name="Herter B."/>
            <person name="Appelbaum E."/>
            <person name="Cordes M."/>
            <person name="Lek S."/>
            <person name="Wollam A."/>
            <person name="Pepin K.H."/>
            <person name="Palsikar V.B."/>
            <person name="Mitreva M."/>
            <person name="Wilson R.K."/>
        </authorList>
    </citation>
    <scope>NUCLEOTIDE SEQUENCE [LARGE SCALE GENOMIC DNA]</scope>
    <source>
        <strain evidence="5 6">ATCC BAA-474</strain>
    </source>
</reference>
<gene>
    <name evidence="5" type="ORF">HMPREF0202_02922</name>
</gene>
<evidence type="ECO:0000256" key="1">
    <source>
        <dbReference type="ARBA" id="ARBA00023015"/>
    </source>
</evidence>
<dbReference type="GO" id="GO:0006355">
    <property type="term" value="P:regulation of DNA-templated transcription"/>
    <property type="evidence" value="ECO:0007669"/>
    <property type="project" value="InterPro"/>
</dbReference>
<protein>
    <recommendedName>
        <fullName evidence="4">HTH crp-type domain-containing protein</fullName>
    </recommendedName>
</protein>
<dbReference type="Pfam" id="PF13545">
    <property type="entry name" value="HTH_Crp_2"/>
    <property type="match status" value="1"/>
</dbReference>
<dbReference type="Gene3D" id="2.60.120.10">
    <property type="entry name" value="Jelly Rolls"/>
    <property type="match status" value="1"/>
</dbReference>
<dbReference type="Proteomes" id="UP000017081">
    <property type="component" value="Unassembled WGS sequence"/>
</dbReference>
<dbReference type="eggNOG" id="COG0664">
    <property type="taxonomic scope" value="Bacteria"/>
</dbReference>
<keyword evidence="2" id="KW-0238">DNA-binding</keyword>
<evidence type="ECO:0000256" key="3">
    <source>
        <dbReference type="ARBA" id="ARBA00023163"/>
    </source>
</evidence>